<dbReference type="InterPro" id="IPR002625">
    <property type="entry name" value="Smr_dom"/>
</dbReference>
<reference evidence="4" key="1">
    <citation type="submission" date="2018-06" db="EMBL/GenBank/DDBJ databases">
        <authorList>
            <person name="Guldener U."/>
        </authorList>
    </citation>
    <scope>NUCLEOTIDE SEQUENCE [LARGE SCALE GENOMIC DNA]</scope>
    <source>
        <strain evidence="4">UTAD17</strain>
    </source>
</reference>
<feature type="domain" description="Smr" evidence="2">
    <location>
        <begin position="101"/>
        <end position="177"/>
    </location>
</feature>
<dbReference type="SMART" id="SM00463">
    <property type="entry name" value="SMR"/>
    <property type="match status" value="1"/>
</dbReference>
<dbReference type="PANTHER" id="PTHR47417:SF1">
    <property type="entry name" value="SMR DOMAIN-CONTAINING PROTEIN YPL199C"/>
    <property type="match status" value="1"/>
</dbReference>
<dbReference type="PROSITE" id="PS50828">
    <property type="entry name" value="SMR"/>
    <property type="match status" value="1"/>
</dbReference>
<dbReference type="InterPro" id="IPR053020">
    <property type="entry name" value="Smr_domain_protein"/>
</dbReference>
<feature type="region of interest" description="Disordered" evidence="1">
    <location>
        <begin position="203"/>
        <end position="266"/>
    </location>
</feature>
<gene>
    <name evidence="3" type="ORF">SCODWIG_03054</name>
</gene>
<protein>
    <submittedName>
        <fullName evidence="3">Related to Smr domain-containing protein YPL199C</fullName>
    </submittedName>
</protein>
<dbReference type="Proteomes" id="UP000262825">
    <property type="component" value="Unassembled WGS sequence"/>
</dbReference>
<dbReference type="VEuPathDB" id="FungiDB:SCODWIG_03054"/>
<dbReference type="Pfam" id="PF01713">
    <property type="entry name" value="Smr"/>
    <property type="match status" value="1"/>
</dbReference>
<evidence type="ECO:0000313" key="3">
    <source>
        <dbReference type="EMBL" id="SSD61293.1"/>
    </source>
</evidence>
<dbReference type="InterPro" id="IPR036063">
    <property type="entry name" value="Smr_dom_sf"/>
</dbReference>
<dbReference type="AlphaFoldDB" id="A0A376B9D7"/>
<dbReference type="PANTHER" id="PTHR47417">
    <property type="entry name" value="SMR DOMAIN-CONTAINING PROTEIN YPL199C"/>
    <property type="match status" value="1"/>
</dbReference>
<proteinExistence type="predicted"/>
<feature type="compositionally biased region" description="Low complexity" evidence="1">
    <location>
        <begin position="221"/>
        <end position="265"/>
    </location>
</feature>
<accession>A0A376B9D7</accession>
<organism evidence="3 4">
    <name type="scientific">Saccharomycodes ludwigii</name>
    <dbReference type="NCBI Taxonomy" id="36035"/>
    <lineage>
        <taxon>Eukaryota</taxon>
        <taxon>Fungi</taxon>
        <taxon>Dikarya</taxon>
        <taxon>Ascomycota</taxon>
        <taxon>Saccharomycotina</taxon>
        <taxon>Saccharomycetes</taxon>
        <taxon>Saccharomycodales</taxon>
        <taxon>Saccharomycodaceae</taxon>
        <taxon>Saccharomycodes</taxon>
    </lineage>
</organism>
<dbReference type="EMBL" id="UFAJ01000640">
    <property type="protein sequence ID" value="SSD61293.1"/>
    <property type="molecule type" value="Genomic_DNA"/>
</dbReference>
<dbReference type="SUPFAM" id="SSF160443">
    <property type="entry name" value="SMR domain-like"/>
    <property type="match status" value="1"/>
</dbReference>
<dbReference type="InterPro" id="IPR013899">
    <property type="entry name" value="DUF1771"/>
</dbReference>
<evidence type="ECO:0000259" key="2">
    <source>
        <dbReference type="PROSITE" id="PS50828"/>
    </source>
</evidence>
<dbReference type="Gene3D" id="3.30.1370.110">
    <property type="match status" value="1"/>
</dbReference>
<evidence type="ECO:0000313" key="4">
    <source>
        <dbReference type="Proteomes" id="UP000262825"/>
    </source>
</evidence>
<sequence>MSITTTTKQPFGDYLSNNGKDYNHATDNQYKILRTKADEAFKRKQQLSIESQSAYKSNDKKRAHELSEEAKKYLKTAENYNMQAAEYALIENNTDSASDEIDLHGLYVKEAQWIMQRRIANGVGNNEQVLKAIVGKGKHSANGIARLKPVIEELCETVHLNNYVDPNNSGVLIIDLRNVANRIPSSWATMDYSTFLHHDGASDGVVKPQNGTAYNHDDPKPQYQQPQYQQLQYQQPQYQQQQPQYQQQQPQYQQQPQQQQPQQQQSDNSLGSLLLKVFCICLQKNL</sequence>
<evidence type="ECO:0000256" key="1">
    <source>
        <dbReference type="SAM" id="MobiDB-lite"/>
    </source>
</evidence>
<feature type="region of interest" description="Disordered" evidence="1">
    <location>
        <begin position="1"/>
        <end position="20"/>
    </location>
</feature>
<keyword evidence="4" id="KW-1185">Reference proteome</keyword>
<dbReference type="Pfam" id="PF08590">
    <property type="entry name" value="DUF1771"/>
    <property type="match status" value="1"/>
</dbReference>
<name>A0A376B9D7_9ASCO</name>
<dbReference type="SMART" id="SM01162">
    <property type="entry name" value="DUF1771"/>
    <property type="match status" value="1"/>
</dbReference>
<dbReference type="OrthoDB" id="3231855at2759"/>